<organism evidence="2 3">
    <name type="scientific">Crateriforma conspicua</name>
    <dbReference type="NCBI Taxonomy" id="2527996"/>
    <lineage>
        <taxon>Bacteria</taxon>
        <taxon>Pseudomonadati</taxon>
        <taxon>Planctomycetota</taxon>
        <taxon>Planctomycetia</taxon>
        <taxon>Planctomycetales</taxon>
        <taxon>Planctomycetaceae</taxon>
        <taxon>Crateriforma</taxon>
    </lineage>
</organism>
<dbReference type="AlphaFoldDB" id="A0A5C5Y9U6"/>
<evidence type="ECO:0000313" key="3">
    <source>
        <dbReference type="Proteomes" id="UP000317238"/>
    </source>
</evidence>
<feature type="chain" id="PRO_5022896647" evidence="1">
    <location>
        <begin position="31"/>
        <end position="407"/>
    </location>
</feature>
<evidence type="ECO:0000256" key="1">
    <source>
        <dbReference type="SAM" id="SignalP"/>
    </source>
</evidence>
<gene>
    <name evidence="2" type="ORF">Pan14r_47670</name>
</gene>
<dbReference type="RefSeq" id="WP_146440327.1">
    <property type="nucleotide sequence ID" value="NZ_SJPL01000001.1"/>
</dbReference>
<reference evidence="2 3" key="1">
    <citation type="submission" date="2019-02" db="EMBL/GenBank/DDBJ databases">
        <title>Deep-cultivation of Planctomycetes and their phenomic and genomic characterization uncovers novel biology.</title>
        <authorList>
            <person name="Wiegand S."/>
            <person name="Jogler M."/>
            <person name="Boedeker C."/>
            <person name="Pinto D."/>
            <person name="Vollmers J."/>
            <person name="Rivas-Marin E."/>
            <person name="Kohn T."/>
            <person name="Peeters S.H."/>
            <person name="Heuer A."/>
            <person name="Rast P."/>
            <person name="Oberbeckmann S."/>
            <person name="Bunk B."/>
            <person name="Jeske O."/>
            <person name="Meyerdierks A."/>
            <person name="Storesund J.E."/>
            <person name="Kallscheuer N."/>
            <person name="Luecker S."/>
            <person name="Lage O.M."/>
            <person name="Pohl T."/>
            <person name="Merkel B.J."/>
            <person name="Hornburger P."/>
            <person name="Mueller R.-W."/>
            <person name="Bruemmer F."/>
            <person name="Labrenz M."/>
            <person name="Spormann A.M."/>
            <person name="Op Den Camp H."/>
            <person name="Overmann J."/>
            <person name="Amann R."/>
            <person name="Jetten M.S.M."/>
            <person name="Mascher T."/>
            <person name="Medema M.H."/>
            <person name="Devos D.P."/>
            <person name="Kaster A.-K."/>
            <person name="Ovreas L."/>
            <person name="Rohde M."/>
            <person name="Galperin M.Y."/>
            <person name="Jogler C."/>
        </authorList>
    </citation>
    <scope>NUCLEOTIDE SEQUENCE [LARGE SCALE GENOMIC DNA]</scope>
    <source>
        <strain evidence="2 3">Pan14r</strain>
    </source>
</reference>
<keyword evidence="3" id="KW-1185">Reference proteome</keyword>
<dbReference type="Proteomes" id="UP000317238">
    <property type="component" value="Unassembled WGS sequence"/>
</dbReference>
<dbReference type="OrthoDB" id="9881935at2"/>
<accession>A0A5C5Y9U6</accession>
<dbReference type="EMBL" id="SJPL01000001">
    <property type="protein sequence ID" value="TWT72447.1"/>
    <property type="molecule type" value="Genomic_DNA"/>
</dbReference>
<sequence length="407" mass="43870" precursor="true">MNPKKFTAFAARTILFAGLWLGIVLHPAVADQANESADANTAESKPTATKVETSLQKILQDLVPSLADALLQQFRDALPDLETYAPQIELIESDSVTCWMTYVCQIEIEGEWYVCEDYYTVATGDDCDDCEAAALASCQNIQCDCYEGTAVLTCCTDGTSPCTDVDCTEDEESNDKPKPLQLRWSFDVDGVKHVAVDPVLSMDYALSAIGVDTQLPFKVTRRNAADALTRFKTLAQAHGGIAAGTFRRDIQFSIINRCYLRVASESADGATVYDEEVQGQHGLSALAFIKAIAAAKDLKATLEDLGRQNVTIRPSVRCEAIQNSDRVRCGDQSVCRATCTATDDTEIVTSRYGRTDELACATAMEAARLLADQHGGTDPDQCESTVITMPGAGKASVGGAKSCTDCQ</sequence>
<comment type="caution">
    <text evidence="2">The sequence shown here is derived from an EMBL/GenBank/DDBJ whole genome shotgun (WGS) entry which is preliminary data.</text>
</comment>
<name>A0A5C5Y9U6_9PLAN</name>
<proteinExistence type="predicted"/>
<feature type="signal peptide" evidence="1">
    <location>
        <begin position="1"/>
        <end position="30"/>
    </location>
</feature>
<evidence type="ECO:0000313" key="2">
    <source>
        <dbReference type="EMBL" id="TWT72447.1"/>
    </source>
</evidence>
<protein>
    <submittedName>
        <fullName evidence="2">Uncharacterized protein</fullName>
    </submittedName>
</protein>
<keyword evidence="1" id="KW-0732">Signal</keyword>